<evidence type="ECO:0000313" key="6">
    <source>
        <dbReference type="EMBL" id="BBD73739.1"/>
    </source>
</evidence>
<name>A0A348B6D7_9CREN</name>
<evidence type="ECO:0000313" key="8">
    <source>
        <dbReference type="Proteomes" id="UP000276741"/>
    </source>
</evidence>
<dbReference type="GO" id="GO:0008804">
    <property type="term" value="F:carbamate kinase activity"/>
    <property type="evidence" value="ECO:0007669"/>
    <property type="project" value="InterPro"/>
</dbReference>
<dbReference type="GO" id="GO:0019546">
    <property type="term" value="P:L-arginine deiminase pathway"/>
    <property type="evidence" value="ECO:0007669"/>
    <property type="project" value="TreeGrafter"/>
</dbReference>
<evidence type="ECO:0000256" key="1">
    <source>
        <dbReference type="ARBA" id="ARBA00011066"/>
    </source>
</evidence>
<evidence type="ECO:0000313" key="7">
    <source>
        <dbReference type="EMBL" id="GGT97992.1"/>
    </source>
</evidence>
<dbReference type="PANTHER" id="PTHR30409:SF1">
    <property type="entry name" value="CARBAMATE KINASE-RELATED"/>
    <property type="match status" value="1"/>
</dbReference>
<feature type="domain" description="Aspartate/glutamate/uridylate kinase" evidence="5">
    <location>
        <begin position="4"/>
        <end position="251"/>
    </location>
</feature>
<reference evidence="8" key="2">
    <citation type="submission" date="2018-04" db="EMBL/GenBank/DDBJ databases">
        <title>Complete genome sequence of Sulfodiicoccus acidiphilus strain HS-1.</title>
        <authorList>
            <person name="Sakai H.D."/>
            <person name="Kurosawa N."/>
        </authorList>
    </citation>
    <scope>NUCLEOTIDE SEQUENCE [LARGE SCALE GENOMIC DNA]</scope>
    <source>
        <strain evidence="8">HS-1</strain>
    </source>
</reference>
<evidence type="ECO:0000256" key="4">
    <source>
        <dbReference type="ARBA" id="ARBA00022777"/>
    </source>
</evidence>
<dbReference type="Gene3D" id="3.40.1160.10">
    <property type="entry name" value="Acetylglutamate kinase-like"/>
    <property type="match status" value="1"/>
</dbReference>
<evidence type="ECO:0000256" key="2">
    <source>
        <dbReference type="ARBA" id="ARBA00020752"/>
    </source>
</evidence>
<keyword evidence="8" id="KW-1185">Reference proteome</keyword>
<reference evidence="7" key="4">
    <citation type="submission" date="2020-09" db="EMBL/GenBank/DDBJ databases">
        <authorList>
            <person name="Sun Q."/>
            <person name="Ohkuma M."/>
        </authorList>
    </citation>
    <scope>NUCLEOTIDE SEQUENCE</scope>
    <source>
        <strain evidence="7">JCM 31740</strain>
    </source>
</reference>
<dbReference type="PANTHER" id="PTHR30409">
    <property type="entry name" value="CARBAMATE KINASE"/>
    <property type="match status" value="1"/>
</dbReference>
<sequence>MEQEAVAAAASDVADLLELGRVVVTHGNGPQVGEVISSAKFMTLDQAVGCTQGWMGSALAEALRLEMSRRKLPDRTVVIVTRVLVDTSKAWLKPIGPRLSKEEVEEFTAKGVTLVRDPRGGVRRAVPSPEPLAVVEAEAIRSLVKEGFLVVCCGGGGVPTTEEGSVEAVVDKDLASQVLANSLQADNLIILTDADYVYVDFGTPNQRPLRRMSLQEAEVLLSQGQFGEGSMAPKVEAAVRFLRGGGKRAFIGRLGKGREIVKGESGTEVVK</sequence>
<keyword evidence="4 6" id="KW-0418">Kinase</keyword>
<dbReference type="PRINTS" id="PR01469">
    <property type="entry name" value="CARBMTKINASE"/>
</dbReference>
<dbReference type="InterPro" id="IPR036393">
    <property type="entry name" value="AceGlu_kinase-like_sf"/>
</dbReference>
<dbReference type="InterPro" id="IPR001048">
    <property type="entry name" value="Asp/Glu/Uridylate_kinase"/>
</dbReference>
<dbReference type="AlphaFoldDB" id="A0A348B6D7"/>
<reference evidence="6" key="3">
    <citation type="journal article" date="2019" name="BMC Res. Notes">
        <title>Complete genome sequence of the Sulfodiicoccus acidiphilus strain HS-1T, the first crenarchaeon that lacks polB3, isolated from an acidic hot spring in Ohwaku-dani, Hakone, Japan.</title>
        <authorList>
            <person name="Sakai H.D."/>
            <person name="Kurosawa N."/>
        </authorList>
    </citation>
    <scope>NUCLEOTIDE SEQUENCE</scope>
    <source>
        <strain evidence="6">HS-1</strain>
    </source>
</reference>
<dbReference type="GO" id="GO:0005829">
    <property type="term" value="C:cytosol"/>
    <property type="evidence" value="ECO:0007669"/>
    <property type="project" value="TreeGrafter"/>
</dbReference>
<evidence type="ECO:0000256" key="3">
    <source>
        <dbReference type="ARBA" id="ARBA00022679"/>
    </source>
</evidence>
<dbReference type="Proteomes" id="UP000616143">
    <property type="component" value="Unassembled WGS sequence"/>
</dbReference>
<reference evidence="7" key="1">
    <citation type="journal article" date="2014" name="Int. J. Syst. Evol. Microbiol.">
        <title>Complete genome sequence of Corynebacterium casei LMG S-19264T (=DSM 44701T), isolated from a smear-ripened cheese.</title>
        <authorList>
            <consortium name="US DOE Joint Genome Institute (JGI-PGF)"/>
            <person name="Walter F."/>
            <person name="Albersmeier A."/>
            <person name="Kalinowski J."/>
            <person name="Ruckert C."/>
        </authorList>
    </citation>
    <scope>NUCLEOTIDE SEQUENCE</scope>
    <source>
        <strain evidence="7">JCM 31740</strain>
    </source>
</reference>
<gene>
    <name evidence="7" type="ORF">GCM10007116_14450</name>
    <name evidence="6" type="ORF">HS1genome_2128</name>
</gene>
<accession>A0A348B6D7</accession>
<dbReference type="Pfam" id="PF00696">
    <property type="entry name" value="AA_kinase"/>
    <property type="match status" value="1"/>
</dbReference>
<organism evidence="6 8">
    <name type="scientific">Sulfodiicoccus acidiphilus</name>
    <dbReference type="NCBI Taxonomy" id="1670455"/>
    <lineage>
        <taxon>Archaea</taxon>
        <taxon>Thermoproteota</taxon>
        <taxon>Thermoprotei</taxon>
        <taxon>Sulfolobales</taxon>
        <taxon>Sulfolobaceae</taxon>
        <taxon>Sulfodiicoccus</taxon>
    </lineage>
</organism>
<protein>
    <recommendedName>
        <fullName evidence="2">Carbamate kinase</fullName>
    </recommendedName>
</protein>
<proteinExistence type="inferred from homology"/>
<comment type="similarity">
    <text evidence="1">Belongs to the carbamate kinase family.</text>
</comment>
<dbReference type="PIRSF" id="PIRSF000723">
    <property type="entry name" value="Carbamate_kin"/>
    <property type="match status" value="1"/>
</dbReference>
<dbReference type="SUPFAM" id="SSF53633">
    <property type="entry name" value="Carbamate kinase-like"/>
    <property type="match status" value="1"/>
</dbReference>
<dbReference type="InterPro" id="IPR003964">
    <property type="entry name" value="Carb_kinase"/>
</dbReference>
<dbReference type="KEGG" id="sacd:HS1genome_2128"/>
<dbReference type="Proteomes" id="UP000276741">
    <property type="component" value="Chromosome"/>
</dbReference>
<evidence type="ECO:0000259" key="5">
    <source>
        <dbReference type="Pfam" id="PF00696"/>
    </source>
</evidence>
<dbReference type="EMBL" id="BMQS01000012">
    <property type="protein sequence ID" value="GGT97992.1"/>
    <property type="molecule type" value="Genomic_DNA"/>
</dbReference>
<keyword evidence="3" id="KW-0808">Transferase</keyword>
<dbReference type="EMBL" id="AP018553">
    <property type="protein sequence ID" value="BBD73739.1"/>
    <property type="molecule type" value="Genomic_DNA"/>
</dbReference>